<organism evidence="1 2">
    <name type="scientific">Puccinia striiformis f. sp. tritici</name>
    <dbReference type="NCBI Taxonomy" id="168172"/>
    <lineage>
        <taxon>Eukaryota</taxon>
        <taxon>Fungi</taxon>
        <taxon>Dikarya</taxon>
        <taxon>Basidiomycota</taxon>
        <taxon>Pucciniomycotina</taxon>
        <taxon>Pucciniomycetes</taxon>
        <taxon>Pucciniales</taxon>
        <taxon>Pucciniaceae</taxon>
        <taxon>Puccinia</taxon>
    </lineage>
</organism>
<reference evidence="2" key="1">
    <citation type="journal article" date="2018" name="BMC Genomics">
        <title>Genomic insights into host adaptation between the wheat stripe rust pathogen (Puccinia striiformis f. sp. tritici) and the barley stripe rust pathogen (Puccinia striiformis f. sp. hordei).</title>
        <authorList>
            <person name="Xia C."/>
            <person name="Wang M."/>
            <person name="Yin C."/>
            <person name="Cornejo O.E."/>
            <person name="Hulbert S.H."/>
            <person name="Chen X."/>
        </authorList>
    </citation>
    <scope>NUCLEOTIDE SEQUENCE [LARGE SCALE GENOMIC DNA]</scope>
    <source>
        <strain evidence="2">93-210</strain>
    </source>
</reference>
<dbReference type="Proteomes" id="UP001060170">
    <property type="component" value="Chromosome 16"/>
</dbReference>
<sequence>MRSQRRRTGLIALCCLHATHYAGTQTEVTLATRPQEIVPGPNGRSTPTLPVYNSLRIDSRGESSAIAETTNSDILALGPGDRHHGYHRWPAKLNVVDSELAQEERNSHQVSEVRSGELGAQWISHTRPGQAEGLSQESGTGSIPQAPAPRHPEAEFAQTAERRHRIYDGAEFDRKPEVMDKSEEFTLKGMNMGTVTEQGHPLIGVVAELKSERDASAGSKEGPSTRKDEFDALRDHLAIFKQAAIRKNTGAKFFWREGWKQFVKSFTGKDKLLVDIEKLQGIHKLLPASERDRFFKLADKNVVMAPLGPLEPLDPLERKSIPQSDKQGARSVHAQKSKPVGELNPSNLRLDSYTGSRGSLAIMPSPAFLEPGKLTGDVLDEVRKKVTSDWLKSLNQLLHEIIPLEDGLRIIATNAGNIEALLLQHFVFRTIELIHKHELISSEQVMKFLEMPGTTFVAAEMIYEWRFLLHLDRNGYGRCLPPFHFSTRFTNIIEKGIKKMSPTQDLSGRSVFHPQHYFYADVWFIN</sequence>
<reference evidence="1 2" key="3">
    <citation type="journal article" date="2022" name="Microbiol. Spectr.">
        <title>Folding features and dynamics of 3D genome architecture in plant fungal pathogens.</title>
        <authorList>
            <person name="Xia C."/>
        </authorList>
    </citation>
    <scope>NUCLEOTIDE SEQUENCE [LARGE SCALE GENOMIC DNA]</scope>
    <source>
        <strain evidence="1 2">93-210</strain>
    </source>
</reference>
<proteinExistence type="predicted"/>
<evidence type="ECO:0000313" key="1">
    <source>
        <dbReference type="EMBL" id="KAI7938267.1"/>
    </source>
</evidence>
<dbReference type="EMBL" id="CM045880">
    <property type="protein sequence ID" value="KAI7938267.1"/>
    <property type="molecule type" value="Genomic_DNA"/>
</dbReference>
<name>A0ACC0DS72_9BASI</name>
<accession>A0ACC0DS72</accession>
<reference evidence="2" key="2">
    <citation type="journal article" date="2018" name="Mol. Plant Microbe Interact.">
        <title>Genome sequence resources for the wheat stripe rust pathogen (Puccinia striiformis f. sp. tritici) and the barley stripe rust pathogen (Puccinia striiformis f. sp. hordei).</title>
        <authorList>
            <person name="Xia C."/>
            <person name="Wang M."/>
            <person name="Yin C."/>
            <person name="Cornejo O.E."/>
            <person name="Hulbert S.H."/>
            <person name="Chen X."/>
        </authorList>
    </citation>
    <scope>NUCLEOTIDE SEQUENCE [LARGE SCALE GENOMIC DNA]</scope>
    <source>
        <strain evidence="2">93-210</strain>
    </source>
</reference>
<comment type="caution">
    <text evidence="1">The sequence shown here is derived from an EMBL/GenBank/DDBJ whole genome shotgun (WGS) entry which is preliminary data.</text>
</comment>
<gene>
    <name evidence="1" type="ORF">MJO28_015187</name>
</gene>
<protein>
    <submittedName>
        <fullName evidence="1">Uncharacterized protein</fullName>
    </submittedName>
</protein>
<evidence type="ECO:0000313" key="2">
    <source>
        <dbReference type="Proteomes" id="UP001060170"/>
    </source>
</evidence>
<keyword evidence="2" id="KW-1185">Reference proteome</keyword>